<dbReference type="PANTHER" id="PTHR31956:SF1">
    <property type="entry name" value="NON-SPECIFIC PHOSPHOLIPASE C1"/>
    <property type="match status" value="1"/>
</dbReference>
<dbReference type="Gene3D" id="3.40.720.10">
    <property type="entry name" value="Alkaline Phosphatase, subunit A"/>
    <property type="match status" value="2"/>
</dbReference>
<keyword evidence="2" id="KW-0732">Signal</keyword>
<name>A0A0J1CUC0_9BURK</name>
<dbReference type="NCBIfam" id="TIGR03397">
    <property type="entry name" value="acid_phos_Burk"/>
    <property type="match status" value="1"/>
</dbReference>
<dbReference type="RefSeq" id="WP_047848719.1">
    <property type="nucleotide sequence ID" value="NZ_AEJF01000132.1"/>
</dbReference>
<proteinExistence type="predicted"/>
<dbReference type="PATRIC" id="fig|908627.4.peg.4799"/>
<keyword evidence="4" id="KW-1185">Reference proteome</keyword>
<feature type="signal peptide" evidence="2">
    <location>
        <begin position="1"/>
        <end position="21"/>
    </location>
</feature>
<dbReference type="CDD" id="cd16013">
    <property type="entry name" value="AcpA"/>
    <property type="match status" value="1"/>
</dbReference>
<feature type="chain" id="PRO_5005249344" evidence="2">
    <location>
        <begin position="22"/>
        <end position="518"/>
    </location>
</feature>
<comment type="caution">
    <text evidence="3">The sequence shown here is derived from an EMBL/GenBank/DDBJ whole genome shotgun (WGS) entry which is preliminary data.</text>
</comment>
<evidence type="ECO:0000256" key="2">
    <source>
        <dbReference type="SAM" id="SignalP"/>
    </source>
</evidence>
<gene>
    <name evidence="3" type="ORF">EOS_21470</name>
</gene>
<reference evidence="3 4" key="1">
    <citation type="journal article" date="2015" name="Genome Announc.">
        <title>Draft Genome Sequence of Burkholderia sp. Strain PML1(12), an Ectomycorrhizosphere-Inhabiting Bacterium with Effective Mineral-Weathering Ability.</title>
        <authorList>
            <person name="Uroz S."/>
            <person name="Oger P."/>
        </authorList>
    </citation>
    <scope>NUCLEOTIDE SEQUENCE [LARGE SCALE GENOMIC DNA]</scope>
    <source>
        <strain evidence="4">PML1(12)</strain>
    </source>
</reference>
<dbReference type="OrthoDB" id="9770871at2"/>
<evidence type="ECO:0000256" key="1">
    <source>
        <dbReference type="ARBA" id="ARBA00022801"/>
    </source>
</evidence>
<dbReference type="GO" id="GO:0003993">
    <property type="term" value="F:acid phosphatase activity"/>
    <property type="evidence" value="ECO:0007669"/>
    <property type="project" value="InterPro"/>
</dbReference>
<accession>A0A0J1CUC0</accession>
<sequence>MNKKLVLAVPLTASIALGLYACGGNDDKHTDLNSVKNIVVIYAENRSFDNLYGNFPGANGLQSVTAASAQQLDRDGSVLATLPPIWNGLTATGVTPAVTQAMTANLPNAPFAIDDPAGFNTPLSLTTRDLYHRFYENQMQIDGGKNDKFAAWADSGGFVMGHYNTNADKLPLYKIAQQYTLADNFFMGAFGGSFLNHQWLVCACTPIYQNADKSVAAGSISSVNADGVSLKLAANSPASAITGTPKFVNSGNLTPDFFAINTMQPPYQPSGNAPASGGDATLADPAVATTLPPQTQTHIGDLLNTANVSWAWYGGSWGAALTDRTKIYGSTNSVPNFQTHHQPFNYFADLAPGTTNRTQHLLDGGTDGTAFIAAIDAGTLPAVAFYKPQGNLNEHAGYTDVASGDAHIANVIQHLQASPQWNNMVVVVTYDENGGFWDHVSPPKGDRWGPGTRIPALVISPYAKKGFVDHTQYDTTSILRLITTRYSLPKLPGLTARDAAMVAAGGKPMGDLTAALQF</sequence>
<dbReference type="PANTHER" id="PTHR31956">
    <property type="entry name" value="NON-SPECIFIC PHOSPHOLIPASE C4-RELATED"/>
    <property type="match status" value="1"/>
</dbReference>
<organism evidence="3 4">
    <name type="scientific">Caballeronia mineralivorans PML1(12)</name>
    <dbReference type="NCBI Taxonomy" id="908627"/>
    <lineage>
        <taxon>Bacteria</taxon>
        <taxon>Pseudomonadati</taxon>
        <taxon>Pseudomonadota</taxon>
        <taxon>Betaproteobacteria</taxon>
        <taxon>Burkholderiales</taxon>
        <taxon>Burkholderiaceae</taxon>
        <taxon>Caballeronia</taxon>
    </lineage>
</organism>
<keyword evidence="1" id="KW-0378">Hydrolase</keyword>
<dbReference type="InterPro" id="IPR017768">
    <property type="entry name" value="AcpA"/>
</dbReference>
<dbReference type="PROSITE" id="PS51257">
    <property type="entry name" value="PROKAR_LIPOPROTEIN"/>
    <property type="match status" value="1"/>
</dbReference>
<protein>
    <submittedName>
        <fullName evidence="3">Acid phosphatase</fullName>
    </submittedName>
</protein>
<evidence type="ECO:0000313" key="3">
    <source>
        <dbReference type="EMBL" id="KLU24189.1"/>
    </source>
</evidence>
<evidence type="ECO:0000313" key="4">
    <source>
        <dbReference type="Proteomes" id="UP000035963"/>
    </source>
</evidence>
<dbReference type="Pfam" id="PF04185">
    <property type="entry name" value="Phosphoesterase"/>
    <property type="match status" value="1"/>
</dbReference>
<dbReference type="SUPFAM" id="SSF53649">
    <property type="entry name" value="Alkaline phosphatase-like"/>
    <property type="match status" value="1"/>
</dbReference>
<dbReference type="Proteomes" id="UP000035963">
    <property type="component" value="Unassembled WGS sequence"/>
</dbReference>
<dbReference type="EMBL" id="AEJF01000132">
    <property type="protein sequence ID" value="KLU24189.1"/>
    <property type="molecule type" value="Genomic_DNA"/>
</dbReference>
<dbReference type="InterPro" id="IPR017850">
    <property type="entry name" value="Alkaline_phosphatase_core_sf"/>
</dbReference>
<dbReference type="AlphaFoldDB" id="A0A0J1CUC0"/>
<dbReference type="InterPro" id="IPR007312">
    <property type="entry name" value="Phosphoesterase"/>
</dbReference>